<dbReference type="EMBL" id="LGFU01000059">
    <property type="protein sequence ID" value="KUK46178.1"/>
    <property type="molecule type" value="Genomic_DNA"/>
</dbReference>
<reference evidence="2 3" key="1">
    <citation type="journal article" date="2015" name="MBio">
        <title>Genome-Resolved Metagenomic Analysis Reveals Roles for Candidate Phyla and Other Microbial Community Members in Biogeochemical Transformations in Oil Reservoirs.</title>
        <authorList>
            <person name="Hu P."/>
            <person name="Tom L."/>
            <person name="Singh A."/>
            <person name="Thomas B.C."/>
            <person name="Baker B.J."/>
            <person name="Piceno Y.M."/>
            <person name="Andersen G.L."/>
            <person name="Banfield J.F."/>
        </authorList>
    </citation>
    <scope>NUCLEOTIDE SEQUENCE [LARGE SCALE GENOMIC DNA]</scope>
    <source>
        <strain evidence="2">46_16</strain>
    </source>
</reference>
<feature type="transmembrane region" description="Helical" evidence="1">
    <location>
        <begin position="68"/>
        <end position="85"/>
    </location>
</feature>
<keyword evidence="1" id="KW-0812">Transmembrane</keyword>
<comment type="caution">
    <text evidence="2">The sequence shown here is derived from an EMBL/GenBank/DDBJ whole genome shotgun (WGS) entry which is preliminary data.</text>
</comment>
<evidence type="ECO:0000313" key="3">
    <source>
        <dbReference type="Proteomes" id="UP000064249"/>
    </source>
</evidence>
<keyword evidence="1" id="KW-0472">Membrane</keyword>
<evidence type="ECO:0000313" key="2">
    <source>
        <dbReference type="EMBL" id="KUK46178.1"/>
    </source>
</evidence>
<evidence type="ECO:0000256" key="1">
    <source>
        <dbReference type="SAM" id="Phobius"/>
    </source>
</evidence>
<dbReference type="Gene3D" id="3.30.160.60">
    <property type="entry name" value="Classic Zinc Finger"/>
    <property type="match status" value="1"/>
</dbReference>
<dbReference type="Proteomes" id="UP000064249">
    <property type="component" value="Unassembled WGS sequence"/>
</dbReference>
<gene>
    <name evidence="2" type="ORF">XD73_0944</name>
</gene>
<name>A0A124FMX9_9CHLR</name>
<sequence length="184" mass="20562">MNQQENKSSTQETLTCYKHPDRETYLRCNQCDRPICPSCAILTPTGYRCQDCVRGQEKKFNTAQLSDYIIACIVSALIAFFGSYMARFLGFFTLLLAPLASMLITEVVLKLTKGRNADSLNKVILISAIVGSLPLVIVDLYNLFVYMSAGMFSINAFLPLIWQIGYTIIMATSLQSRIKGLYIG</sequence>
<proteinExistence type="predicted"/>
<protein>
    <submittedName>
        <fullName evidence="2">Putative membrane protein</fullName>
    </submittedName>
</protein>
<dbReference type="AlphaFoldDB" id="A0A124FMX9"/>
<organism evidence="2 3">
    <name type="scientific">Anaerolinea thermophila</name>
    <dbReference type="NCBI Taxonomy" id="167964"/>
    <lineage>
        <taxon>Bacteria</taxon>
        <taxon>Bacillati</taxon>
        <taxon>Chloroflexota</taxon>
        <taxon>Anaerolineae</taxon>
        <taxon>Anaerolineales</taxon>
        <taxon>Anaerolineaceae</taxon>
        <taxon>Anaerolinea</taxon>
    </lineage>
</organism>
<feature type="transmembrane region" description="Helical" evidence="1">
    <location>
        <begin position="150"/>
        <end position="169"/>
    </location>
</feature>
<keyword evidence="1" id="KW-1133">Transmembrane helix</keyword>
<accession>A0A124FMX9</accession>
<feature type="transmembrane region" description="Helical" evidence="1">
    <location>
        <begin position="123"/>
        <end position="144"/>
    </location>
</feature>